<proteinExistence type="predicted"/>
<comment type="caution">
    <text evidence="1">The sequence shown here is derived from an EMBL/GenBank/DDBJ whole genome shotgun (WGS) entry which is preliminary data.</text>
</comment>
<gene>
    <name evidence="1" type="ORF">E5331_10300</name>
</gene>
<protein>
    <submittedName>
        <fullName evidence="1">Aquaporin family protein</fullName>
    </submittedName>
</protein>
<organism evidence="1 2">
    <name type="scientific">Lepagella muris</name>
    <dbReference type="NCBI Taxonomy" id="3032870"/>
    <lineage>
        <taxon>Bacteria</taxon>
        <taxon>Pseudomonadati</taxon>
        <taxon>Bacteroidota</taxon>
        <taxon>Bacteroidia</taxon>
        <taxon>Bacteroidales</taxon>
        <taxon>Muribaculaceae</taxon>
        <taxon>Lepagella</taxon>
    </lineage>
</organism>
<sequence length="250" mass="26760">MEELVVPVFLQCFFEFLGTYVMILLGCGVVACTTLKFSKGFGSGWVVITLAWGLAVMCGVFIAGPYTGAHLNPAVTIGLAMAGKFQWGMVVPYIISQMIGAFLGGLTVYYFYKDHFDATEDKDTKLGVFATIPAIKNLKRNLLSEVIGTFVLILVILFLAEDGNVSQVGLGSIGALPVALLVVVIGMALGGTTGYAINPARDLGPRLVHALLPIKGKGGSQWKYAWVPIVGPILGAAFAVLVFWLYKTWC</sequence>
<accession>A0AC61REY0</accession>
<dbReference type="EMBL" id="SRYB01000013">
    <property type="protein sequence ID" value="TGY78473.1"/>
    <property type="molecule type" value="Genomic_DNA"/>
</dbReference>
<evidence type="ECO:0000313" key="1">
    <source>
        <dbReference type="EMBL" id="TGY78473.1"/>
    </source>
</evidence>
<name>A0AC61REY0_9BACT</name>
<keyword evidence="2" id="KW-1185">Reference proteome</keyword>
<evidence type="ECO:0000313" key="2">
    <source>
        <dbReference type="Proteomes" id="UP000306319"/>
    </source>
</evidence>
<dbReference type="Proteomes" id="UP000306319">
    <property type="component" value="Unassembled WGS sequence"/>
</dbReference>
<reference evidence="1" key="1">
    <citation type="submission" date="2019-04" db="EMBL/GenBank/DDBJ databases">
        <title>Microbes associate with the intestines of laboratory mice.</title>
        <authorList>
            <person name="Navarre W."/>
            <person name="Wong E."/>
            <person name="Huang K."/>
            <person name="Tropini C."/>
            <person name="Ng K."/>
            <person name="Yu B."/>
        </authorList>
    </citation>
    <scope>NUCLEOTIDE SEQUENCE</scope>
    <source>
        <strain evidence="1">NM04_E33</strain>
    </source>
</reference>